<feature type="domain" description="DDE-1" evidence="1">
    <location>
        <begin position="59"/>
        <end position="158"/>
    </location>
</feature>
<evidence type="ECO:0000259" key="1">
    <source>
        <dbReference type="Pfam" id="PF03184"/>
    </source>
</evidence>
<reference evidence="2 3" key="1">
    <citation type="journal article" date="2021" name="Elife">
        <title>Chloroplast acquisition without the gene transfer in kleptoplastic sea slugs, Plakobranchus ocellatus.</title>
        <authorList>
            <person name="Maeda T."/>
            <person name="Takahashi S."/>
            <person name="Yoshida T."/>
            <person name="Shimamura S."/>
            <person name="Takaki Y."/>
            <person name="Nagai Y."/>
            <person name="Toyoda A."/>
            <person name="Suzuki Y."/>
            <person name="Arimoto A."/>
            <person name="Ishii H."/>
            <person name="Satoh N."/>
            <person name="Nishiyama T."/>
            <person name="Hasebe M."/>
            <person name="Maruyama T."/>
            <person name="Minagawa J."/>
            <person name="Obokata J."/>
            <person name="Shigenobu S."/>
        </authorList>
    </citation>
    <scope>NUCLEOTIDE SEQUENCE [LARGE SCALE GENOMIC DNA]</scope>
</reference>
<organism evidence="2 3">
    <name type="scientific">Plakobranchus ocellatus</name>
    <dbReference type="NCBI Taxonomy" id="259542"/>
    <lineage>
        <taxon>Eukaryota</taxon>
        <taxon>Metazoa</taxon>
        <taxon>Spiralia</taxon>
        <taxon>Lophotrochozoa</taxon>
        <taxon>Mollusca</taxon>
        <taxon>Gastropoda</taxon>
        <taxon>Heterobranchia</taxon>
        <taxon>Euthyneura</taxon>
        <taxon>Panpulmonata</taxon>
        <taxon>Sacoglossa</taxon>
        <taxon>Placobranchoidea</taxon>
        <taxon>Plakobranchidae</taxon>
        <taxon>Plakobranchus</taxon>
    </lineage>
</organism>
<evidence type="ECO:0000313" key="2">
    <source>
        <dbReference type="EMBL" id="GFN90747.1"/>
    </source>
</evidence>
<dbReference type="Proteomes" id="UP000735302">
    <property type="component" value="Unassembled WGS sequence"/>
</dbReference>
<dbReference type="EMBL" id="BLXT01002056">
    <property type="protein sequence ID" value="GFN90747.1"/>
    <property type="molecule type" value="Genomic_DNA"/>
</dbReference>
<dbReference type="Pfam" id="PF03184">
    <property type="entry name" value="DDE_1"/>
    <property type="match status" value="1"/>
</dbReference>
<keyword evidence="3" id="KW-1185">Reference proteome</keyword>
<accession>A0AAV3Z7Z9</accession>
<evidence type="ECO:0000313" key="3">
    <source>
        <dbReference type="Proteomes" id="UP000735302"/>
    </source>
</evidence>
<dbReference type="InterPro" id="IPR004875">
    <property type="entry name" value="DDE_SF_endonuclease_dom"/>
</dbReference>
<name>A0AAV3Z7Z9_9GAST</name>
<protein>
    <submittedName>
        <fullName evidence="2">Tigger transposable element-derived protein</fullName>
    </submittedName>
</protein>
<sequence length="215" mass="24479">MLPNPELSLRVSEVTILARALAFNRPNIAALFKLLNETMTKTKTTAFSIFNLDESGYNERLSVPKEEQVILSLHNHRSHQLEFVRENFVHIFTLPYTSNKTQSLDKTVFGPLKSFFKVAANSFMLQHPEKNITIYNMAALVNEAWLKVANLENITPGFRVSGIWPVNKDTDYLPAAVTDQPLHEPPVTDQPLREPPVTYQPLCKPKNDVIDEQIH</sequence>
<proteinExistence type="predicted"/>
<gene>
    <name evidence="2" type="ORF">PoB_001725300</name>
</gene>
<dbReference type="AlphaFoldDB" id="A0AAV3Z7Z9"/>
<comment type="caution">
    <text evidence="2">The sequence shown here is derived from an EMBL/GenBank/DDBJ whole genome shotgun (WGS) entry which is preliminary data.</text>
</comment>
<dbReference type="GO" id="GO:0003676">
    <property type="term" value="F:nucleic acid binding"/>
    <property type="evidence" value="ECO:0007669"/>
    <property type="project" value="InterPro"/>
</dbReference>